<feature type="domain" description="(S)-ureidoglycine aminohydrolase cupin" evidence="1">
    <location>
        <begin position="16"/>
        <end position="86"/>
    </location>
</feature>
<proteinExistence type="predicted"/>
<dbReference type="CDD" id="cd02227">
    <property type="entry name" value="cupin_TM1112-like"/>
    <property type="match status" value="1"/>
</dbReference>
<gene>
    <name evidence="2" type="ORF">BET03_11765</name>
</gene>
<dbReference type="InterPro" id="IPR008579">
    <property type="entry name" value="UGlyAH_Cupin_dom"/>
</dbReference>
<evidence type="ECO:0000313" key="2">
    <source>
        <dbReference type="EMBL" id="RKD31951.1"/>
    </source>
</evidence>
<dbReference type="OrthoDB" id="9799053at2"/>
<dbReference type="AlphaFoldDB" id="A0A419T3B2"/>
<accession>A0A419T3B2</accession>
<protein>
    <submittedName>
        <fullName evidence="2">Cupin</fullName>
    </submittedName>
</protein>
<dbReference type="SUPFAM" id="SSF51182">
    <property type="entry name" value="RmlC-like cupins"/>
    <property type="match status" value="1"/>
</dbReference>
<dbReference type="Gene3D" id="2.60.120.10">
    <property type="entry name" value="Jelly Rolls"/>
    <property type="match status" value="1"/>
</dbReference>
<dbReference type="PANTHER" id="PTHR33271">
    <property type="entry name" value="OS04G0445200 PROTEIN"/>
    <property type="match status" value="1"/>
</dbReference>
<dbReference type="Pfam" id="PF05899">
    <property type="entry name" value="Cupin_3"/>
    <property type="match status" value="1"/>
</dbReference>
<dbReference type="EMBL" id="MCIB01000014">
    <property type="protein sequence ID" value="RKD31951.1"/>
    <property type="molecule type" value="Genomic_DNA"/>
</dbReference>
<evidence type="ECO:0000313" key="3">
    <source>
        <dbReference type="Proteomes" id="UP000284177"/>
    </source>
</evidence>
<dbReference type="PANTHER" id="PTHR33271:SF22">
    <property type="entry name" value="OS04G0445200 PROTEIN"/>
    <property type="match status" value="1"/>
</dbReference>
<name>A0A419T3B2_9FIRM</name>
<comment type="caution">
    <text evidence="2">The sequence shown here is derived from an EMBL/GenBank/DDBJ whole genome shotgun (WGS) entry which is preliminary data.</text>
</comment>
<evidence type="ECO:0000259" key="1">
    <source>
        <dbReference type="Pfam" id="PF05899"/>
    </source>
</evidence>
<dbReference type="InterPro" id="IPR011051">
    <property type="entry name" value="RmlC_Cupin_sf"/>
</dbReference>
<reference evidence="2 3" key="1">
    <citation type="submission" date="2016-08" db="EMBL/GenBank/DDBJ databases">
        <title>Novel Firmicutes and Novel Genomes.</title>
        <authorList>
            <person name="Poppleton D.I."/>
            <person name="Gribaldo S."/>
        </authorList>
    </citation>
    <scope>NUCLEOTIDE SEQUENCE [LARGE SCALE GENOMIC DNA]</scope>
    <source>
        <strain evidence="2 3">CTT3</strain>
    </source>
</reference>
<dbReference type="Proteomes" id="UP000284177">
    <property type="component" value="Unassembled WGS sequence"/>
</dbReference>
<dbReference type="RefSeq" id="WP_120169041.1">
    <property type="nucleotide sequence ID" value="NZ_MCIB01000014.1"/>
</dbReference>
<keyword evidence="3" id="KW-1185">Reference proteome</keyword>
<sequence>MDKIKTRKLSLEEAKKLGIDSWDTWECEPDTFDWEYAEQETAYVFEGDVIVKTGEQTVHITGGMLVSFPKGLKCTWEVREKIRKVYTFNFDIDNI</sequence>
<organism evidence="2 3">
    <name type="scientific">Thermohalobacter berrensis</name>
    <dbReference type="NCBI Taxonomy" id="99594"/>
    <lineage>
        <taxon>Bacteria</taxon>
        <taxon>Bacillati</taxon>
        <taxon>Bacillota</taxon>
        <taxon>Tissierellia</taxon>
        <taxon>Tissierellales</taxon>
        <taxon>Thermohalobacteraceae</taxon>
        <taxon>Thermohalobacter</taxon>
    </lineage>
</organism>
<dbReference type="InterPro" id="IPR014710">
    <property type="entry name" value="RmlC-like_jellyroll"/>
</dbReference>